<dbReference type="InterPro" id="IPR009078">
    <property type="entry name" value="Ferritin-like_SF"/>
</dbReference>
<dbReference type="InterPro" id="IPR025859">
    <property type="entry name" value="AurF/CmlI"/>
</dbReference>
<dbReference type="SUPFAM" id="SSF47240">
    <property type="entry name" value="Ferritin-like"/>
    <property type="match status" value="1"/>
</dbReference>
<dbReference type="AlphaFoldDB" id="A1R3Y0"/>
<protein>
    <submittedName>
        <fullName evidence="1">Uncharacterized protein</fullName>
    </submittedName>
</protein>
<dbReference type="STRING" id="290340.AAur_1156"/>
<keyword evidence="2" id="KW-1185">Reference proteome</keyword>
<dbReference type="Gene3D" id="1.10.620.20">
    <property type="entry name" value="Ribonucleotide Reductase, subunit A"/>
    <property type="match status" value="1"/>
</dbReference>
<gene>
    <name evidence="1" type="ordered locus">AAur_1156</name>
</gene>
<accession>A1R3Y0</accession>
<dbReference type="eggNOG" id="ENOG5030TTN">
    <property type="taxonomic scope" value="Bacteria"/>
</dbReference>
<evidence type="ECO:0000313" key="2">
    <source>
        <dbReference type="Proteomes" id="UP000000637"/>
    </source>
</evidence>
<name>A1R3Y0_PAEAT</name>
<dbReference type="EMBL" id="CP000474">
    <property type="protein sequence ID" value="ABM09270.1"/>
    <property type="molecule type" value="Genomic_DNA"/>
</dbReference>
<evidence type="ECO:0000313" key="1">
    <source>
        <dbReference type="EMBL" id="ABM09270.1"/>
    </source>
</evidence>
<dbReference type="Pfam" id="PF11583">
    <property type="entry name" value="AurF"/>
    <property type="match status" value="1"/>
</dbReference>
<dbReference type="HOGENOM" id="CLU_070509_0_0_11"/>
<reference evidence="1 2" key="1">
    <citation type="journal article" date="2006" name="PLoS Genet.">
        <title>Secrets of soil survival revealed by the genome sequence of Arthrobacter aurescens TC1.</title>
        <authorList>
            <person name="Mongodin E.F."/>
            <person name="Shapir N."/>
            <person name="Daugherty S.C."/>
            <person name="DeBoy R.T."/>
            <person name="Emerson J.B."/>
            <person name="Shvartzbeyn A."/>
            <person name="Radune D."/>
            <person name="Vamathevan J."/>
            <person name="Riggs F."/>
            <person name="Grinberg V."/>
            <person name="Khouri H."/>
            <person name="Wackett L.P."/>
            <person name="Nelson K.E."/>
            <person name="Sadowsky M.J."/>
        </authorList>
    </citation>
    <scope>NUCLEOTIDE SEQUENCE [LARGE SCALE GENOMIC DNA]</scope>
    <source>
        <strain evidence="1 2">TC1</strain>
    </source>
</reference>
<dbReference type="GO" id="GO:0016491">
    <property type="term" value="F:oxidoreductase activity"/>
    <property type="evidence" value="ECO:0007669"/>
    <property type="project" value="InterPro"/>
</dbReference>
<dbReference type="KEGG" id="aau:AAur_1156"/>
<proteinExistence type="predicted"/>
<dbReference type="InterPro" id="IPR012348">
    <property type="entry name" value="RNR-like"/>
</dbReference>
<dbReference type="Proteomes" id="UP000000637">
    <property type="component" value="Chromosome"/>
</dbReference>
<sequence>MRHEQLKDAPTEVLQAVGLQYLYQYMHFTTVLEQVVVLPVTSSISLNRYDVDFAAQTRAGAYKITTDEAWHAQSAYDYTEALAKRTAIAPTLVAPAFEWRLEQIFHGTEGPQTRLLRFFSAVVSETLISSLLADIPHDERILPSAREVVADHAKDEGRHDVFFRSVLDEVWPHLSPTQRQSVVSQLPRMVEAFLAPDVEAEIQSYCSLGFDIESARNIVKDSPPSTMTSSKQRPARDTITAFGRTGAFRDEKIAEKLLAEGFLDERLDKHWL</sequence>
<organism evidence="1 2">
    <name type="scientific">Paenarthrobacter aurescens (strain TC1)</name>
    <dbReference type="NCBI Taxonomy" id="290340"/>
    <lineage>
        <taxon>Bacteria</taxon>
        <taxon>Bacillati</taxon>
        <taxon>Actinomycetota</taxon>
        <taxon>Actinomycetes</taxon>
        <taxon>Micrococcales</taxon>
        <taxon>Micrococcaceae</taxon>
        <taxon>Paenarthrobacter</taxon>
    </lineage>
</organism>